<organism evidence="1 2">
    <name type="scientific">Colletotrichum scovillei</name>
    <dbReference type="NCBI Taxonomy" id="1209932"/>
    <lineage>
        <taxon>Eukaryota</taxon>
        <taxon>Fungi</taxon>
        <taxon>Dikarya</taxon>
        <taxon>Ascomycota</taxon>
        <taxon>Pezizomycotina</taxon>
        <taxon>Sordariomycetes</taxon>
        <taxon>Hypocreomycetidae</taxon>
        <taxon>Glomerellales</taxon>
        <taxon>Glomerellaceae</taxon>
        <taxon>Colletotrichum</taxon>
        <taxon>Colletotrichum acutatum species complex</taxon>
    </lineage>
</organism>
<protein>
    <submittedName>
        <fullName evidence="1">Uncharacterized protein</fullName>
    </submittedName>
</protein>
<feature type="non-terminal residue" evidence="1">
    <location>
        <position position="1"/>
    </location>
</feature>
<name>A0A9P7R6L7_9PEZI</name>
<dbReference type="EMBL" id="JAESDN010000005">
    <property type="protein sequence ID" value="KAG7050347.1"/>
    <property type="molecule type" value="Genomic_DNA"/>
</dbReference>
<accession>A0A9P7R6L7</accession>
<comment type="caution">
    <text evidence="1">The sequence shown here is derived from an EMBL/GenBank/DDBJ whole genome shotgun (WGS) entry which is preliminary data.</text>
</comment>
<evidence type="ECO:0000313" key="2">
    <source>
        <dbReference type="Proteomes" id="UP000699042"/>
    </source>
</evidence>
<keyword evidence="2" id="KW-1185">Reference proteome</keyword>
<proteinExistence type="predicted"/>
<dbReference type="AlphaFoldDB" id="A0A9P7R6L7"/>
<sequence>PGAIARAEVASKSPRQSGLDVLRASRCRFRICIPVPCGLRRLACFIAGDDSACVPIVHGYPYNVLLHSLSPRDILLYS</sequence>
<gene>
    <name evidence="1" type="ORF">JMJ77_013098</name>
</gene>
<dbReference type="Proteomes" id="UP000699042">
    <property type="component" value="Unassembled WGS sequence"/>
</dbReference>
<evidence type="ECO:0000313" key="1">
    <source>
        <dbReference type="EMBL" id="KAG7050347.1"/>
    </source>
</evidence>
<reference evidence="1" key="1">
    <citation type="submission" date="2021-05" db="EMBL/GenBank/DDBJ databases">
        <title>Comparative genomics of three Colletotrichum scovillei strains and genetic complementation revealed genes involved fungal growth and virulence on chili pepper.</title>
        <authorList>
            <person name="Hsieh D.-K."/>
            <person name="Chuang S.-C."/>
            <person name="Chen C.-Y."/>
            <person name="Chao Y.-T."/>
            <person name="Lu M.-Y.J."/>
            <person name="Lee M.-H."/>
            <person name="Shih M.-C."/>
        </authorList>
    </citation>
    <scope>NUCLEOTIDE SEQUENCE</scope>
    <source>
        <strain evidence="1">Coll-153</strain>
    </source>
</reference>